<dbReference type="Pfam" id="PF01076">
    <property type="entry name" value="Mob_Pre"/>
    <property type="match status" value="1"/>
</dbReference>
<feature type="compositionally biased region" description="Basic residues" evidence="1">
    <location>
        <begin position="198"/>
        <end position="208"/>
    </location>
</feature>
<dbReference type="CDD" id="cd17242">
    <property type="entry name" value="MobM_relaxase"/>
    <property type="match status" value="1"/>
</dbReference>
<dbReference type="InterPro" id="IPR001668">
    <property type="entry name" value="Mob_Pre"/>
</dbReference>
<dbReference type="OrthoDB" id="8536512at2"/>
<evidence type="ECO:0000313" key="2">
    <source>
        <dbReference type="EMBL" id="TPN86075.1"/>
    </source>
</evidence>
<dbReference type="Proteomes" id="UP000315540">
    <property type="component" value="Unassembled WGS sequence"/>
</dbReference>
<organism evidence="2 3">
    <name type="scientific">Aquimarina algicola</name>
    <dbReference type="NCBI Taxonomy" id="2589995"/>
    <lineage>
        <taxon>Bacteria</taxon>
        <taxon>Pseudomonadati</taxon>
        <taxon>Bacteroidota</taxon>
        <taxon>Flavobacteriia</taxon>
        <taxon>Flavobacteriales</taxon>
        <taxon>Flavobacteriaceae</taxon>
        <taxon>Aquimarina</taxon>
    </lineage>
</organism>
<gene>
    <name evidence="2" type="ORF">FHK87_12440</name>
</gene>
<comment type="caution">
    <text evidence="2">The sequence shown here is derived from an EMBL/GenBank/DDBJ whole genome shotgun (WGS) entry which is preliminary data.</text>
</comment>
<evidence type="ECO:0008006" key="4">
    <source>
        <dbReference type="Google" id="ProtNLM"/>
    </source>
</evidence>
<proteinExistence type="predicted"/>
<dbReference type="NCBIfam" id="NF041497">
    <property type="entry name" value="MobV"/>
    <property type="match status" value="1"/>
</dbReference>
<protein>
    <recommendedName>
        <fullName evidence="4">Plasmid recombination enzyme</fullName>
    </recommendedName>
</protein>
<dbReference type="GO" id="GO:0003677">
    <property type="term" value="F:DNA binding"/>
    <property type="evidence" value="ECO:0007669"/>
    <property type="project" value="InterPro"/>
</dbReference>
<dbReference type="RefSeq" id="WP_140593344.1">
    <property type="nucleotide sequence ID" value="NZ_VFWZ01000003.1"/>
</dbReference>
<sequence length="216" mass="25308">MSYAILRMQKVKGNMTGIGKHLDRSYDGSDSIPENANIDNTKNNIHWDKNGTAYTQSEWTAYTKENTFTKRVNQEIKERYTQDKKIRKDAVKCIEYIMTSDHQKMVEIFSDQKTAQEWIKDNKVFLESIYGKENIVSIHLHLDEQTPHLHATVTPLTEDGRLSAKDYINGKKVLREQQTMYAEIMEKYGMERGEKGSTAKHTRPRAYRKQQIDRNR</sequence>
<evidence type="ECO:0000256" key="1">
    <source>
        <dbReference type="SAM" id="MobiDB-lite"/>
    </source>
</evidence>
<reference evidence="2 3" key="1">
    <citation type="submission" date="2019-06" db="EMBL/GenBank/DDBJ databases">
        <authorList>
            <person name="Meng X."/>
        </authorList>
    </citation>
    <scope>NUCLEOTIDE SEQUENCE [LARGE SCALE GENOMIC DNA]</scope>
    <source>
        <strain evidence="2 3">M625</strain>
    </source>
</reference>
<dbReference type="AlphaFoldDB" id="A0A504JCC1"/>
<name>A0A504JCC1_9FLAO</name>
<feature type="region of interest" description="Disordered" evidence="1">
    <location>
        <begin position="192"/>
        <end position="216"/>
    </location>
</feature>
<dbReference type="GO" id="GO:0006310">
    <property type="term" value="P:DNA recombination"/>
    <property type="evidence" value="ECO:0007669"/>
    <property type="project" value="InterPro"/>
</dbReference>
<dbReference type="EMBL" id="VFWZ01000003">
    <property type="protein sequence ID" value="TPN86075.1"/>
    <property type="molecule type" value="Genomic_DNA"/>
</dbReference>
<evidence type="ECO:0000313" key="3">
    <source>
        <dbReference type="Proteomes" id="UP000315540"/>
    </source>
</evidence>
<dbReference type="Gene3D" id="3.30.930.30">
    <property type="match status" value="1"/>
</dbReference>
<keyword evidence="3" id="KW-1185">Reference proteome</keyword>
<accession>A0A504JCC1</accession>